<dbReference type="InterPro" id="IPR050831">
    <property type="entry name" value="CEA_cell_adhesion"/>
</dbReference>
<evidence type="ECO:0000256" key="2">
    <source>
        <dbReference type="ARBA" id="ARBA00022737"/>
    </source>
</evidence>
<evidence type="ECO:0000256" key="6">
    <source>
        <dbReference type="SAM" id="SignalP"/>
    </source>
</evidence>
<organism evidence="9 10">
    <name type="scientific">Dissostichus mawsoni</name>
    <name type="common">Antarctic cod</name>
    <dbReference type="NCBI Taxonomy" id="36200"/>
    <lineage>
        <taxon>Eukaryota</taxon>
        <taxon>Metazoa</taxon>
        <taxon>Chordata</taxon>
        <taxon>Craniata</taxon>
        <taxon>Vertebrata</taxon>
        <taxon>Euteleostomi</taxon>
        <taxon>Actinopterygii</taxon>
        <taxon>Neopterygii</taxon>
        <taxon>Teleostei</taxon>
        <taxon>Neoteleostei</taxon>
        <taxon>Acanthomorphata</taxon>
        <taxon>Eupercaria</taxon>
        <taxon>Perciformes</taxon>
        <taxon>Notothenioidei</taxon>
        <taxon>Nototheniidae</taxon>
        <taxon>Dissostichus</taxon>
    </lineage>
</organism>
<evidence type="ECO:0000313" key="10">
    <source>
        <dbReference type="Proteomes" id="UP000518266"/>
    </source>
</evidence>
<dbReference type="SMART" id="SM00408">
    <property type="entry name" value="IGc2"/>
    <property type="match status" value="1"/>
</dbReference>
<dbReference type="InterPro" id="IPR003961">
    <property type="entry name" value="FN3_dom"/>
</dbReference>
<feature type="signal peptide" evidence="6">
    <location>
        <begin position="1"/>
        <end position="27"/>
    </location>
</feature>
<sequence>MAWHSGFGRLCAVFLAIFSFSFQGASSQLLVSPFGHTLVNALAGSDVTLLVSFTGADDPTVTWLMGRLPVVTWTIGSDVPPDIAEDRKKVLNIEPNGSLTFVNVTLGYTSNYTFEMTKSGLAKSVTSFTLEVFEKIQNVILAQPDFAIEGPKPFTLQYSMLQGVVQQQMWFFNDIEINSNSRYTVEERSLVIHGANRRDTGRYTVFLMNPFSRICPLIVSPPSHGTPLFICDLFIDGPEKPILEALPAQPFYLSGDTLSVSCKAEGFPLPTAKWDFGSQIPDQLNGVLNLTNVQTNQAGTYTCTLVNEQSKEKLQMNITLKVYETVRQPDVLGAVVLLYVAGGTPQAVLSFPTLDDTSSGAETFSLTFNASDNLNGKTVTCMADHPVEQNQCSVTASSPMKFLPSVRTRVSSDGKIVVTIECVSETSPEAVVSWSQGNETVAAGTTYQISSNATQLQIRDYNVSNFILQNYTCTCSNPLGSQRREVHLQGPSISDFSLFRNLNGTIVTLTWEVPPTSVVTGFDIQMKGPYLPNKSRNGTQKRGSADVFHTIQQKPGSVRSVDIFFLDPSLTYRFRVIPKALMTEGEPSEVQRIGPGEGLSRAAIAGIAAGIPCSLLFIVLLCIAIYFCFHSNKNKSRQTRYPVSRAVEKAITTQTETTPHNLLTGGLKSPPDYNRLNLTPSERSMALPTFVPPAPVRVATTV</sequence>
<protein>
    <recommendedName>
        <fullName evidence="11">V-set and immunoglobulin domain-containing protein 10-like</fullName>
    </recommendedName>
</protein>
<dbReference type="InterPro" id="IPR036116">
    <property type="entry name" value="FN3_sf"/>
</dbReference>
<keyword evidence="4" id="KW-0393">Immunoglobulin domain</keyword>
<dbReference type="Pfam" id="PF07679">
    <property type="entry name" value="I-set"/>
    <property type="match status" value="1"/>
</dbReference>
<evidence type="ECO:0000259" key="7">
    <source>
        <dbReference type="PROSITE" id="PS50835"/>
    </source>
</evidence>
<dbReference type="InterPro" id="IPR036179">
    <property type="entry name" value="Ig-like_dom_sf"/>
</dbReference>
<reference evidence="9 10" key="1">
    <citation type="submission" date="2020-03" db="EMBL/GenBank/DDBJ databases">
        <title>Dissostichus mawsoni Genome sequencing and assembly.</title>
        <authorList>
            <person name="Park H."/>
        </authorList>
    </citation>
    <scope>NUCLEOTIDE SEQUENCE [LARGE SCALE GENOMIC DNA]</scope>
    <source>
        <strain evidence="9">DM0001</strain>
        <tissue evidence="9">Muscle</tissue>
    </source>
</reference>
<dbReference type="OrthoDB" id="6159398at2759"/>
<dbReference type="InterPro" id="IPR013783">
    <property type="entry name" value="Ig-like_fold"/>
</dbReference>
<dbReference type="InterPro" id="IPR003598">
    <property type="entry name" value="Ig_sub2"/>
</dbReference>
<dbReference type="InterPro" id="IPR013098">
    <property type="entry name" value="Ig_I-set"/>
</dbReference>
<dbReference type="EMBL" id="JAAKFY010000021">
    <property type="protein sequence ID" value="KAF3839449.1"/>
    <property type="molecule type" value="Genomic_DNA"/>
</dbReference>
<keyword evidence="5" id="KW-1133">Transmembrane helix</keyword>
<dbReference type="Gene3D" id="2.60.40.10">
    <property type="entry name" value="Immunoglobulins"/>
    <property type="match status" value="5"/>
</dbReference>
<feature type="domain" description="Ig-like" evidence="7">
    <location>
        <begin position="241"/>
        <end position="319"/>
    </location>
</feature>
<evidence type="ECO:0008006" key="11">
    <source>
        <dbReference type="Google" id="ProtNLM"/>
    </source>
</evidence>
<keyword evidence="1 6" id="KW-0732">Signal</keyword>
<dbReference type="CDD" id="cd00063">
    <property type="entry name" value="FN3"/>
    <property type="match status" value="1"/>
</dbReference>
<feature type="chain" id="PRO_5029494033" description="V-set and immunoglobulin domain-containing protein 10-like" evidence="6">
    <location>
        <begin position="28"/>
        <end position="702"/>
    </location>
</feature>
<feature type="domain" description="Ig-like" evidence="7">
    <location>
        <begin position="404"/>
        <end position="489"/>
    </location>
</feature>
<name>A0A7J5XSD2_DISMA</name>
<keyword evidence="5" id="KW-0812">Transmembrane</keyword>
<dbReference type="PROSITE" id="PS50835">
    <property type="entry name" value="IG_LIKE"/>
    <property type="match status" value="2"/>
</dbReference>
<evidence type="ECO:0000256" key="1">
    <source>
        <dbReference type="ARBA" id="ARBA00022729"/>
    </source>
</evidence>
<keyword evidence="5" id="KW-0472">Membrane</keyword>
<dbReference type="PROSITE" id="PS50853">
    <property type="entry name" value="FN3"/>
    <property type="match status" value="1"/>
</dbReference>
<dbReference type="Proteomes" id="UP000518266">
    <property type="component" value="Unassembled WGS sequence"/>
</dbReference>
<evidence type="ECO:0000256" key="3">
    <source>
        <dbReference type="ARBA" id="ARBA00023180"/>
    </source>
</evidence>
<comment type="caution">
    <text evidence="9">The sequence shown here is derived from an EMBL/GenBank/DDBJ whole genome shotgun (WGS) entry which is preliminary data.</text>
</comment>
<accession>A0A7J5XSD2</accession>
<proteinExistence type="predicted"/>
<feature type="transmembrane region" description="Helical" evidence="5">
    <location>
        <begin position="602"/>
        <end position="629"/>
    </location>
</feature>
<dbReference type="SMART" id="SM00409">
    <property type="entry name" value="IG"/>
    <property type="match status" value="2"/>
</dbReference>
<dbReference type="PANTHER" id="PTHR44427">
    <property type="entry name" value="CARCINOEMBRYONIC ANTIGEN-RELATED CELL ADHESION MOLECULE 19"/>
    <property type="match status" value="1"/>
</dbReference>
<dbReference type="Pfam" id="PF13927">
    <property type="entry name" value="Ig_3"/>
    <property type="match status" value="1"/>
</dbReference>
<evidence type="ECO:0000259" key="8">
    <source>
        <dbReference type="PROSITE" id="PS50853"/>
    </source>
</evidence>
<evidence type="ECO:0000256" key="4">
    <source>
        <dbReference type="ARBA" id="ARBA00023319"/>
    </source>
</evidence>
<evidence type="ECO:0000256" key="5">
    <source>
        <dbReference type="SAM" id="Phobius"/>
    </source>
</evidence>
<dbReference type="AlphaFoldDB" id="A0A7J5XSD2"/>
<dbReference type="InterPro" id="IPR003599">
    <property type="entry name" value="Ig_sub"/>
</dbReference>
<keyword evidence="3" id="KW-0325">Glycoprotein</keyword>
<dbReference type="InterPro" id="IPR007110">
    <property type="entry name" value="Ig-like_dom"/>
</dbReference>
<dbReference type="SUPFAM" id="SSF48726">
    <property type="entry name" value="Immunoglobulin"/>
    <property type="match status" value="4"/>
</dbReference>
<dbReference type="SUPFAM" id="SSF49265">
    <property type="entry name" value="Fibronectin type III"/>
    <property type="match status" value="1"/>
</dbReference>
<feature type="domain" description="Fibronectin type-III" evidence="8">
    <location>
        <begin position="492"/>
        <end position="598"/>
    </location>
</feature>
<gene>
    <name evidence="9" type="ORF">F7725_018166</name>
</gene>
<keyword evidence="2" id="KW-0677">Repeat</keyword>
<keyword evidence="10" id="KW-1185">Reference proteome</keyword>
<dbReference type="PANTHER" id="PTHR44427:SF5">
    <property type="entry name" value="V-SET AND IMMUNOGLOBULIN DOMAIN-CONTAINING PROTEIN 10-LIKE"/>
    <property type="match status" value="1"/>
</dbReference>
<evidence type="ECO:0000313" key="9">
    <source>
        <dbReference type="EMBL" id="KAF3839449.1"/>
    </source>
</evidence>